<name>A0ABD2LER2_9BILA</name>
<evidence type="ECO:0000256" key="2">
    <source>
        <dbReference type="ARBA" id="ARBA00007904"/>
    </source>
</evidence>
<feature type="signal peptide" evidence="12">
    <location>
        <begin position="1"/>
        <end position="20"/>
    </location>
</feature>
<keyword evidence="9 11" id="KW-0472">Membrane</keyword>
<dbReference type="PANTHER" id="PTHR21573:SF0">
    <property type="entry name" value="ER MEMBRANE PROTEIN COMPLEX SUBUNIT 1"/>
    <property type="match status" value="1"/>
</dbReference>
<evidence type="ECO:0000256" key="1">
    <source>
        <dbReference type="ARBA" id="ARBA00004115"/>
    </source>
</evidence>
<dbReference type="InterPro" id="IPR011678">
    <property type="entry name" value="EMC1_C"/>
</dbReference>
<dbReference type="Pfam" id="PF07774">
    <property type="entry name" value="EMC1_C"/>
    <property type="match status" value="1"/>
</dbReference>
<reference evidence="15 16" key="1">
    <citation type="submission" date="2024-10" db="EMBL/GenBank/DDBJ databases">
        <authorList>
            <person name="Kim D."/>
        </authorList>
    </citation>
    <scope>NUCLEOTIDE SEQUENCE [LARGE SCALE GENOMIC DNA]</scope>
    <source>
        <strain evidence="15">BH-2024</strain>
    </source>
</reference>
<comment type="similarity">
    <text evidence="2">Belongs to the EMC1 family.</text>
</comment>
<evidence type="ECO:0000256" key="9">
    <source>
        <dbReference type="ARBA" id="ARBA00023136"/>
    </source>
</evidence>
<evidence type="ECO:0000256" key="3">
    <source>
        <dbReference type="ARBA" id="ARBA00011276"/>
    </source>
</evidence>
<dbReference type="InterPro" id="IPR058545">
    <property type="entry name" value="Beta-prop_EMC1_1st"/>
</dbReference>
<dbReference type="AlphaFoldDB" id="A0ABD2LER2"/>
<organism evidence="15 16">
    <name type="scientific">Heterodera trifolii</name>
    <dbReference type="NCBI Taxonomy" id="157864"/>
    <lineage>
        <taxon>Eukaryota</taxon>
        <taxon>Metazoa</taxon>
        <taxon>Ecdysozoa</taxon>
        <taxon>Nematoda</taxon>
        <taxon>Chromadorea</taxon>
        <taxon>Rhabditida</taxon>
        <taxon>Tylenchina</taxon>
        <taxon>Tylenchomorpha</taxon>
        <taxon>Tylenchoidea</taxon>
        <taxon>Heteroderidae</taxon>
        <taxon>Heteroderinae</taxon>
        <taxon>Heterodera</taxon>
    </lineage>
</organism>
<evidence type="ECO:0000313" key="16">
    <source>
        <dbReference type="Proteomes" id="UP001620626"/>
    </source>
</evidence>
<evidence type="ECO:0000256" key="12">
    <source>
        <dbReference type="SAM" id="SignalP"/>
    </source>
</evidence>
<evidence type="ECO:0000256" key="8">
    <source>
        <dbReference type="ARBA" id="ARBA00022989"/>
    </source>
</evidence>
<protein>
    <recommendedName>
        <fullName evidence="4">ER membrane protein complex subunit 1</fullName>
    </recommendedName>
</protein>
<evidence type="ECO:0000259" key="14">
    <source>
        <dbReference type="Pfam" id="PF25293"/>
    </source>
</evidence>
<evidence type="ECO:0000256" key="4">
    <source>
        <dbReference type="ARBA" id="ARBA00020824"/>
    </source>
</evidence>
<dbReference type="InterPro" id="IPR011047">
    <property type="entry name" value="Quinoprotein_ADH-like_sf"/>
</dbReference>
<feature type="domain" description="EMC1 first beta-propeller" evidence="14">
    <location>
        <begin position="20"/>
        <end position="102"/>
    </location>
</feature>
<dbReference type="PANTHER" id="PTHR21573">
    <property type="entry name" value="ER MEMBRANE PROTEIN COMPLEX SUBUNIT 1"/>
    <property type="match status" value="1"/>
</dbReference>
<keyword evidence="16" id="KW-1185">Reference proteome</keyword>
<dbReference type="EMBL" id="JBICBT010000461">
    <property type="protein sequence ID" value="KAL3112899.1"/>
    <property type="molecule type" value="Genomic_DNA"/>
</dbReference>
<evidence type="ECO:0000259" key="13">
    <source>
        <dbReference type="Pfam" id="PF07774"/>
    </source>
</evidence>
<comment type="caution">
    <text evidence="15">The sequence shown here is derived from an EMBL/GenBank/DDBJ whole genome shotgun (WGS) entry which is preliminary data.</text>
</comment>
<comment type="subunit">
    <text evidence="3">Component of the ER membrane protein complex (EMC).</text>
</comment>
<dbReference type="GO" id="GO:0005789">
    <property type="term" value="C:endoplasmic reticulum membrane"/>
    <property type="evidence" value="ECO:0007669"/>
    <property type="project" value="UniProtKB-SubCell"/>
</dbReference>
<feature type="chain" id="PRO_5044780042" description="ER membrane protein complex subunit 1" evidence="12">
    <location>
        <begin position="21"/>
        <end position="805"/>
    </location>
</feature>
<evidence type="ECO:0000256" key="6">
    <source>
        <dbReference type="ARBA" id="ARBA00022729"/>
    </source>
</evidence>
<feature type="transmembrane region" description="Helical" evidence="11">
    <location>
        <begin position="774"/>
        <end position="795"/>
    </location>
</feature>
<keyword evidence="10" id="KW-0325">Glycoprotein</keyword>
<keyword evidence="5 11" id="KW-0812">Transmembrane</keyword>
<comment type="subcellular location">
    <subcellularLocation>
        <location evidence="1">Endoplasmic reticulum membrane</location>
        <topology evidence="1">Single-pass type I membrane protein</topology>
    </subcellularLocation>
</comment>
<feature type="domain" description="ER membrane protein complex subunit 1 C-terminal" evidence="13">
    <location>
        <begin position="587"/>
        <end position="804"/>
    </location>
</feature>
<evidence type="ECO:0000256" key="10">
    <source>
        <dbReference type="ARBA" id="ARBA00023180"/>
    </source>
</evidence>
<keyword evidence="8 11" id="KW-1133">Transmembrane helix</keyword>
<dbReference type="SUPFAM" id="SSF50998">
    <property type="entry name" value="Quinoprotein alcohol dehydrogenase-like"/>
    <property type="match status" value="1"/>
</dbReference>
<proteinExistence type="inferred from homology"/>
<dbReference type="InterPro" id="IPR026895">
    <property type="entry name" value="EMC1"/>
</dbReference>
<evidence type="ECO:0000256" key="5">
    <source>
        <dbReference type="ARBA" id="ARBA00022692"/>
    </source>
</evidence>
<evidence type="ECO:0000313" key="15">
    <source>
        <dbReference type="EMBL" id="KAL3112899.1"/>
    </source>
</evidence>
<keyword evidence="7" id="KW-0256">Endoplasmic reticulum</keyword>
<gene>
    <name evidence="15" type="ORF">niasHT_015605</name>
</gene>
<dbReference type="Proteomes" id="UP001620626">
    <property type="component" value="Unassembled WGS sequence"/>
</dbReference>
<dbReference type="Pfam" id="PF25293">
    <property type="entry name" value="Beta-prop_EMC1_N"/>
    <property type="match status" value="1"/>
</dbReference>
<accession>A0ABD2LER2</accession>
<evidence type="ECO:0000256" key="11">
    <source>
        <dbReference type="SAM" id="Phobius"/>
    </source>
</evidence>
<keyword evidence="6 12" id="KW-0732">Signal</keyword>
<evidence type="ECO:0000256" key="7">
    <source>
        <dbReference type="ARBA" id="ARBA00022824"/>
    </source>
</evidence>
<sequence length="805" mass="90475">MLHFGNIFAAIFVLFGASNALYLDQIGKFDWSIRHLGCPRQTWIGHLHNFDALVLISKKNVLGIINIDTANILWRQVIGTADGPPIELNSVDSSAVSVRSESGWHWNFDIHTGVLRSQHNATGSQNLSEKDVIFPRKFDHQSGKVEFENKDGTRQNVQLLSSDVPIAEIKILRTSESTENRPKYKLFVSRLDCSLELFEFSPSDKPANIEPLKHLWRRFEGLSEISDVQMVDLPLSEAQAQIETEFNTDESVWLSFLLRIRSQIEQLHRFFFTTANRFVQTLEMFVHGDFRFSALFGQLFGLGPAPEGMLSDGRLERDCFNMRKVIVVSTLPGTLFGISNENGQFLWSLYLGNDFAPYHNERHSVGAAREGKVPLLIQRGTAFYQWPSQAAAVFNAKDSVDSVVLFFNPITGTQIERVRIPGGLFRIELWPFPNSEQLHPLLILKNSDPSVVEFLPKSMPNSEPFKPTYLFNVGHEKGTLLGHKVELSADGNARLSEQWLTELPWSDSESIYAIVGKSANEKMHSRGKVLGNRSVLYKYNNPNLVAVLSADPSLSLLRLHLVDSVSGQLVFSGHYAKAAPPFHVVHCENWLLISYWNDKARRTEIGVVELFEEVAPQQQNPLTTDDALTATAFDSLATNIRPVQVVTKTYIFPQGISAMAATSTEQGLTSRAVLVALPFGGVLEISRRFLDARRPIEMTAELSEEMLIHYIPELPFATEDLINYNQSTLNVRGIRTAPSGLESTSLVFVYGLDLFYTRATPSGTFDILKDDFDYVFIAGVVILLCVASVVCKRIWRYQSIQQAWA</sequence>